<feature type="region of interest" description="Disordered" evidence="5">
    <location>
        <begin position="17"/>
        <end position="40"/>
    </location>
</feature>
<dbReference type="EMBL" id="OBEJ01000008">
    <property type="protein sequence ID" value="SNZ18115.1"/>
    <property type="molecule type" value="Genomic_DNA"/>
</dbReference>
<dbReference type="InterPro" id="IPR023509">
    <property type="entry name" value="DTD-like_sf"/>
</dbReference>
<dbReference type="GO" id="GO:0005524">
    <property type="term" value="F:ATP binding"/>
    <property type="evidence" value="ECO:0007669"/>
    <property type="project" value="InterPro"/>
</dbReference>
<keyword evidence="9" id="KW-1185">Reference proteome</keyword>
<keyword evidence="2" id="KW-0963">Cytoplasm</keyword>
<dbReference type="OrthoDB" id="372136at2157"/>
<dbReference type="RefSeq" id="WP_097010129.1">
    <property type="nucleotide sequence ID" value="NZ_OBEJ01000008.1"/>
</dbReference>
<evidence type="ECO:0000313" key="8">
    <source>
        <dbReference type="EMBL" id="SNZ18115.1"/>
    </source>
</evidence>
<evidence type="ECO:0000256" key="4">
    <source>
        <dbReference type="ARBA" id="ARBA00022917"/>
    </source>
</evidence>
<dbReference type="GO" id="GO:0005737">
    <property type="term" value="C:cytoplasm"/>
    <property type="evidence" value="ECO:0007669"/>
    <property type="project" value="UniProtKB-SubCell"/>
</dbReference>
<dbReference type="PANTHER" id="PTHR11451:SF44">
    <property type="entry name" value="THREONINE--TRNA LIGASE, CHLOROPLASTIC_MITOCHONDRIAL 2"/>
    <property type="match status" value="1"/>
</dbReference>
<dbReference type="GO" id="GO:0004829">
    <property type="term" value="F:threonine-tRNA ligase activity"/>
    <property type="evidence" value="ECO:0007669"/>
    <property type="project" value="InterPro"/>
</dbReference>
<evidence type="ECO:0000256" key="5">
    <source>
        <dbReference type="SAM" id="MobiDB-lite"/>
    </source>
</evidence>
<proteinExistence type="predicted"/>
<evidence type="ECO:0000259" key="6">
    <source>
        <dbReference type="Pfam" id="PF03129"/>
    </source>
</evidence>
<feature type="region of interest" description="Disordered" evidence="5">
    <location>
        <begin position="547"/>
        <end position="566"/>
    </location>
</feature>
<dbReference type="InterPro" id="IPR015011">
    <property type="entry name" value="Threonyl-tRNA_syn_edit_dom_arc"/>
</dbReference>
<feature type="domain" description="Anticodon-binding" evidence="6">
    <location>
        <begin position="458"/>
        <end position="546"/>
    </location>
</feature>
<reference evidence="8 9" key="1">
    <citation type="submission" date="2017-09" db="EMBL/GenBank/DDBJ databases">
        <authorList>
            <person name="Ehlers B."/>
            <person name="Leendertz F.H."/>
        </authorList>
    </citation>
    <scope>NUCLEOTIDE SEQUENCE [LARGE SCALE GENOMIC DNA]</scope>
    <source>
        <strain evidence="8 9">DSM 27208</strain>
    </source>
</reference>
<dbReference type="InterPro" id="IPR045864">
    <property type="entry name" value="aa-tRNA-synth_II/BPL/LPL"/>
</dbReference>
<evidence type="ECO:0000256" key="3">
    <source>
        <dbReference type="ARBA" id="ARBA00022833"/>
    </source>
</evidence>
<dbReference type="Pfam" id="PF08915">
    <property type="entry name" value="tRNA-Thr_ED"/>
    <property type="match status" value="1"/>
</dbReference>
<dbReference type="Gene3D" id="3.40.50.800">
    <property type="entry name" value="Anticodon-binding domain"/>
    <property type="match status" value="1"/>
</dbReference>
<dbReference type="SUPFAM" id="SSF52954">
    <property type="entry name" value="Class II aaRS ABD-related"/>
    <property type="match status" value="1"/>
</dbReference>
<dbReference type="Gene3D" id="3.30.930.10">
    <property type="entry name" value="Bira Bifunctional Protein, Domain 2"/>
    <property type="match status" value="1"/>
</dbReference>
<dbReference type="GO" id="GO:0006435">
    <property type="term" value="P:threonyl-tRNA aminoacylation"/>
    <property type="evidence" value="ECO:0007669"/>
    <property type="project" value="TreeGrafter"/>
</dbReference>
<dbReference type="Pfam" id="PF03129">
    <property type="entry name" value="HGTP_anticodon"/>
    <property type="match status" value="1"/>
</dbReference>
<dbReference type="AlphaFoldDB" id="A0A285P8Q0"/>
<dbReference type="InterPro" id="IPR004154">
    <property type="entry name" value="Anticodon-bd"/>
</dbReference>
<dbReference type="InterPro" id="IPR036621">
    <property type="entry name" value="Anticodon-bd_dom_sf"/>
</dbReference>
<dbReference type="GO" id="GO:0008270">
    <property type="term" value="F:zinc ion binding"/>
    <property type="evidence" value="ECO:0007669"/>
    <property type="project" value="InterPro"/>
</dbReference>
<name>A0A285P8Q0_NATPI</name>
<sequence>MRLLAVHADRVAYEAVQPAGPGNAENPAGLGDAESPATAPTAGELGECVVAFVGVEREDRADIDAAAKAAATEIDAIADKLGTDAIAVLPKEGLLDDPAPAAVAAAALAAVESALDGDRELLRAPVGWRLAIECKRKGHPFAEQSRRVVPQRGDGRGRHGDAETVDALSTLGLATADPATNERVVRWHPRGQFLRTAIERHAAKVLADAGAATVSTPDIGVHAAADRRGDVSAADRQDDAAVTDAIVGPADDDQLLRPGLHGGVLSSLADADGGPSEFSETVRWSPAVAANVGPEPFGQRVRPEYHGRFPDEAGAIESFQTLAGVAADATAALDSTASGELQLTESFEREHPQFADQLDAGLDGEVRVETVPDDARYWAARLSFVAAREDGRDRQFGSVELDTATPTRFGIEAEVNEEPPVLVHAAPVGDVEGTIAALAVRATASERVGLPVWLAPTQVRLVPIDDRHVGVCEDAADELRSADVRADIDAREATVGERLDRADRERVPYVAVAGDREAGGETLPVRVLETGREERVSVGALAERVLADSGGRRASARPVPERVDRR</sequence>
<dbReference type="Proteomes" id="UP000219453">
    <property type="component" value="Unassembled WGS sequence"/>
</dbReference>
<accession>A0A285P8Q0</accession>
<evidence type="ECO:0000259" key="7">
    <source>
        <dbReference type="Pfam" id="PF08915"/>
    </source>
</evidence>
<dbReference type="Gene3D" id="3.50.80.10">
    <property type="entry name" value="D-tyrosyl-tRNA(Tyr) deacylase"/>
    <property type="match status" value="1"/>
</dbReference>
<gene>
    <name evidence="8" type="ORF">SAMN06269185_3250</name>
</gene>
<comment type="subcellular location">
    <subcellularLocation>
        <location evidence="1">Cytoplasm</location>
    </subcellularLocation>
</comment>
<evidence type="ECO:0000256" key="1">
    <source>
        <dbReference type="ARBA" id="ARBA00004496"/>
    </source>
</evidence>
<protein>
    <submittedName>
        <fullName evidence="8">Anticodon binding domain-containing protein</fullName>
    </submittedName>
</protein>
<keyword evidence="3" id="KW-0862">Zinc</keyword>
<keyword evidence="4" id="KW-0648">Protein biosynthesis</keyword>
<organism evidence="8 9">
    <name type="scientific">Natronoarchaeum philippinense</name>
    <dbReference type="NCBI Taxonomy" id="558529"/>
    <lineage>
        <taxon>Archaea</taxon>
        <taxon>Methanobacteriati</taxon>
        <taxon>Methanobacteriota</taxon>
        <taxon>Stenosarchaea group</taxon>
        <taxon>Halobacteria</taxon>
        <taxon>Halobacteriales</taxon>
        <taxon>Natronoarchaeaceae</taxon>
    </lineage>
</organism>
<feature type="domain" description="Threonyl-tRNA synthetase editing" evidence="7">
    <location>
        <begin position="1"/>
        <end position="148"/>
    </location>
</feature>
<dbReference type="PANTHER" id="PTHR11451">
    <property type="entry name" value="THREONINE-TRNA LIGASE"/>
    <property type="match status" value="1"/>
</dbReference>
<evidence type="ECO:0000256" key="2">
    <source>
        <dbReference type="ARBA" id="ARBA00022490"/>
    </source>
</evidence>
<evidence type="ECO:0000313" key="9">
    <source>
        <dbReference type="Proteomes" id="UP000219453"/>
    </source>
</evidence>